<sequence>HRKQIGWHGLSYHHVLQDVNDELASVDVDEGKLNDETPDLEHGSPFMKMPNAVCRKGYLVTADSSLKLGVHSESCHGWILGKRGDSSVPVWSGVIIVDDPQKDLNSDIKTDKDHE</sequence>
<dbReference type="Gene3D" id="3.40.50.720">
    <property type="entry name" value="NAD(P)-binding Rossmann-like Domain"/>
    <property type="match status" value="1"/>
</dbReference>
<dbReference type="EMBL" id="MKHE01000002">
    <property type="protein sequence ID" value="OWK17386.1"/>
    <property type="molecule type" value="Genomic_DNA"/>
</dbReference>
<dbReference type="InterPro" id="IPR036291">
    <property type="entry name" value="NAD(P)-bd_dom_sf"/>
</dbReference>
<protein>
    <submittedName>
        <fullName evidence="1">Uncharacterized protein</fullName>
    </submittedName>
</protein>
<dbReference type="SUPFAM" id="SSF51735">
    <property type="entry name" value="NAD(P)-binding Rossmann-fold domains"/>
    <property type="match status" value="1"/>
</dbReference>
<dbReference type="Gene3D" id="3.90.110.10">
    <property type="entry name" value="Lactate dehydrogenase/glycoside hydrolase, family 4, C-terminal"/>
    <property type="match status" value="1"/>
</dbReference>
<reference evidence="1 2" key="1">
    <citation type="journal article" date="2018" name="Mol. Genet. Genomics">
        <title>The red deer Cervus elaphus genome CerEla1.0: sequencing, annotating, genes, and chromosomes.</title>
        <authorList>
            <person name="Bana N.A."/>
            <person name="Nyiri A."/>
            <person name="Nagy J."/>
            <person name="Frank K."/>
            <person name="Nagy T."/>
            <person name="Steger V."/>
            <person name="Schiller M."/>
            <person name="Lakatos P."/>
            <person name="Sugar L."/>
            <person name="Horn P."/>
            <person name="Barta E."/>
            <person name="Orosz L."/>
        </authorList>
    </citation>
    <scope>NUCLEOTIDE SEQUENCE [LARGE SCALE GENOMIC DNA]</scope>
    <source>
        <strain evidence="1">Hungarian</strain>
    </source>
</reference>
<dbReference type="SUPFAM" id="SSF56327">
    <property type="entry name" value="LDH C-terminal domain-like"/>
    <property type="match status" value="1"/>
</dbReference>
<keyword evidence="2" id="KW-1185">Reference proteome</keyword>
<dbReference type="AlphaFoldDB" id="A0A212DGK5"/>
<proteinExistence type="predicted"/>
<gene>
    <name evidence="1" type="ORF">Celaphus_00013589</name>
</gene>
<dbReference type="PANTHER" id="PTHR43128:SF8">
    <property type="entry name" value="L-LACTATE DEHYDROGENASE A-LIKE 6B"/>
    <property type="match status" value="1"/>
</dbReference>
<dbReference type="Proteomes" id="UP000242450">
    <property type="component" value="Chromosome 2"/>
</dbReference>
<evidence type="ECO:0000313" key="1">
    <source>
        <dbReference type="EMBL" id="OWK17386.1"/>
    </source>
</evidence>
<name>A0A212DGK5_CEREH</name>
<accession>A0A212DGK5</accession>
<dbReference type="OrthoDB" id="5405561at2759"/>
<dbReference type="PANTHER" id="PTHR43128">
    <property type="entry name" value="L-2-HYDROXYCARBOXYLATE DEHYDROGENASE (NAD(P)(+))"/>
    <property type="match status" value="1"/>
</dbReference>
<feature type="non-terminal residue" evidence="1">
    <location>
        <position position="1"/>
    </location>
</feature>
<organism evidence="1 2">
    <name type="scientific">Cervus elaphus hippelaphus</name>
    <name type="common">European red deer</name>
    <dbReference type="NCBI Taxonomy" id="46360"/>
    <lineage>
        <taxon>Eukaryota</taxon>
        <taxon>Metazoa</taxon>
        <taxon>Chordata</taxon>
        <taxon>Craniata</taxon>
        <taxon>Vertebrata</taxon>
        <taxon>Euteleostomi</taxon>
        <taxon>Mammalia</taxon>
        <taxon>Eutheria</taxon>
        <taxon>Laurasiatheria</taxon>
        <taxon>Artiodactyla</taxon>
        <taxon>Ruminantia</taxon>
        <taxon>Pecora</taxon>
        <taxon>Cervidae</taxon>
        <taxon>Cervinae</taxon>
        <taxon>Cervus</taxon>
    </lineage>
</organism>
<feature type="non-terminal residue" evidence="1">
    <location>
        <position position="115"/>
    </location>
</feature>
<evidence type="ECO:0000313" key="2">
    <source>
        <dbReference type="Proteomes" id="UP000242450"/>
    </source>
</evidence>
<dbReference type="GO" id="GO:0004459">
    <property type="term" value="F:L-lactate dehydrogenase (NAD+) activity"/>
    <property type="evidence" value="ECO:0007669"/>
    <property type="project" value="TreeGrafter"/>
</dbReference>
<comment type="caution">
    <text evidence="1">The sequence shown here is derived from an EMBL/GenBank/DDBJ whole genome shotgun (WGS) entry which is preliminary data.</text>
</comment>
<dbReference type="GO" id="GO:0006089">
    <property type="term" value="P:lactate metabolic process"/>
    <property type="evidence" value="ECO:0007669"/>
    <property type="project" value="TreeGrafter"/>
</dbReference>
<dbReference type="InterPro" id="IPR015955">
    <property type="entry name" value="Lactate_DH/Glyco_Ohase_4_C"/>
</dbReference>